<comment type="subunit">
    <text evidence="9">Homopentamer. Pentaxin (or pentraxin) have a discoid arrangement of 5 non-covalently bound subunits.</text>
</comment>
<evidence type="ECO:0000259" key="10">
    <source>
        <dbReference type="PROSITE" id="PS51828"/>
    </source>
</evidence>
<dbReference type="Proteomes" id="UP001221898">
    <property type="component" value="Unassembled WGS sequence"/>
</dbReference>
<evidence type="ECO:0000256" key="5">
    <source>
        <dbReference type="ARBA" id="ARBA00022837"/>
    </source>
</evidence>
<organism evidence="11 12">
    <name type="scientific">Aldrovandia affinis</name>
    <dbReference type="NCBI Taxonomy" id="143900"/>
    <lineage>
        <taxon>Eukaryota</taxon>
        <taxon>Metazoa</taxon>
        <taxon>Chordata</taxon>
        <taxon>Craniata</taxon>
        <taxon>Vertebrata</taxon>
        <taxon>Euteleostomi</taxon>
        <taxon>Actinopterygii</taxon>
        <taxon>Neopterygii</taxon>
        <taxon>Teleostei</taxon>
        <taxon>Notacanthiformes</taxon>
        <taxon>Halosauridae</taxon>
        <taxon>Aldrovandia</taxon>
    </lineage>
</organism>
<dbReference type="SMART" id="SM00159">
    <property type="entry name" value="PTX"/>
    <property type="match status" value="1"/>
</dbReference>
<evidence type="ECO:0000256" key="2">
    <source>
        <dbReference type="ARBA" id="ARBA00022525"/>
    </source>
</evidence>
<keyword evidence="4 9" id="KW-0732">Signal</keyword>
<dbReference type="AlphaFoldDB" id="A0AAD7RD29"/>
<dbReference type="PRINTS" id="PR00895">
    <property type="entry name" value="PENTAXIN"/>
</dbReference>
<keyword evidence="6" id="KW-1015">Disulfide bond</keyword>
<reference evidence="11" key="1">
    <citation type="journal article" date="2023" name="Science">
        <title>Genome structures resolve the early diversification of teleost fishes.</title>
        <authorList>
            <person name="Parey E."/>
            <person name="Louis A."/>
            <person name="Montfort J."/>
            <person name="Bouchez O."/>
            <person name="Roques C."/>
            <person name="Iampietro C."/>
            <person name="Lluch J."/>
            <person name="Castinel A."/>
            <person name="Donnadieu C."/>
            <person name="Desvignes T."/>
            <person name="Floi Bucao C."/>
            <person name="Jouanno E."/>
            <person name="Wen M."/>
            <person name="Mejri S."/>
            <person name="Dirks R."/>
            <person name="Jansen H."/>
            <person name="Henkel C."/>
            <person name="Chen W.J."/>
            <person name="Zahm M."/>
            <person name="Cabau C."/>
            <person name="Klopp C."/>
            <person name="Thompson A.W."/>
            <person name="Robinson-Rechavi M."/>
            <person name="Braasch I."/>
            <person name="Lecointre G."/>
            <person name="Bobe J."/>
            <person name="Postlethwait J.H."/>
            <person name="Berthelot C."/>
            <person name="Roest Crollius H."/>
            <person name="Guiguen Y."/>
        </authorList>
    </citation>
    <scope>NUCLEOTIDE SEQUENCE</scope>
    <source>
        <strain evidence="11">NC1722</strain>
    </source>
</reference>
<evidence type="ECO:0000313" key="11">
    <source>
        <dbReference type="EMBL" id="KAJ8372836.1"/>
    </source>
</evidence>
<dbReference type="EMBL" id="JAINUG010000384">
    <property type="protein sequence ID" value="KAJ8372836.1"/>
    <property type="molecule type" value="Genomic_DNA"/>
</dbReference>
<feature type="non-terminal residue" evidence="11">
    <location>
        <position position="219"/>
    </location>
</feature>
<name>A0AAD7RD29_9TELE</name>
<comment type="caution">
    <text evidence="11">The sequence shown here is derived from an EMBL/GenBank/DDBJ whole genome shotgun (WGS) entry which is preliminary data.</text>
</comment>
<feature type="domain" description="Pentraxin (PTX)" evidence="10">
    <location>
        <begin position="26"/>
        <end position="219"/>
    </location>
</feature>
<dbReference type="GO" id="GO:0046872">
    <property type="term" value="F:metal ion binding"/>
    <property type="evidence" value="ECO:0007669"/>
    <property type="project" value="UniProtKB-KW"/>
</dbReference>
<dbReference type="PROSITE" id="PS51828">
    <property type="entry name" value="PTX_2"/>
    <property type="match status" value="1"/>
</dbReference>
<gene>
    <name evidence="11" type="ORF">AAFF_G00276470</name>
</gene>
<dbReference type="GO" id="GO:0005576">
    <property type="term" value="C:extracellular region"/>
    <property type="evidence" value="ECO:0007669"/>
    <property type="project" value="UniProtKB-SubCell"/>
</dbReference>
<comment type="subcellular location">
    <subcellularLocation>
        <location evidence="1 9">Secreted</location>
    </subcellularLocation>
</comment>
<evidence type="ECO:0000256" key="3">
    <source>
        <dbReference type="ARBA" id="ARBA00022723"/>
    </source>
</evidence>
<accession>A0AAD7RD29</accession>
<keyword evidence="2" id="KW-0964">Secreted</keyword>
<protein>
    <recommendedName>
        <fullName evidence="9">Pentraxin family member</fullName>
    </recommendedName>
</protein>
<dbReference type="SUPFAM" id="SSF49899">
    <property type="entry name" value="Concanavalin A-like lectins/glucanases"/>
    <property type="match status" value="1"/>
</dbReference>
<evidence type="ECO:0000256" key="1">
    <source>
        <dbReference type="ARBA" id="ARBA00004613"/>
    </source>
</evidence>
<feature type="chain" id="PRO_5041769738" description="Pentraxin family member" evidence="9">
    <location>
        <begin position="22"/>
        <end position="219"/>
    </location>
</feature>
<dbReference type="PANTHER" id="PTHR45869">
    <property type="entry name" value="C-REACTIVE PROTEIN-RELATED"/>
    <property type="match status" value="1"/>
</dbReference>
<proteinExistence type="inferred from homology"/>
<comment type="similarity">
    <text evidence="7 9">Belongs to the pentraxin family.</text>
</comment>
<evidence type="ECO:0000256" key="9">
    <source>
        <dbReference type="RuleBase" id="RU362112"/>
    </source>
</evidence>
<dbReference type="PANTHER" id="PTHR45869:SF7">
    <property type="entry name" value="C-REACTIVE PROTEIN"/>
    <property type="match status" value="1"/>
</dbReference>
<evidence type="ECO:0000256" key="4">
    <source>
        <dbReference type="ARBA" id="ARBA00022729"/>
    </source>
</evidence>
<evidence type="ECO:0000313" key="12">
    <source>
        <dbReference type="Proteomes" id="UP001221898"/>
    </source>
</evidence>
<evidence type="ECO:0000256" key="8">
    <source>
        <dbReference type="PROSITE-ProRule" id="PRU01172"/>
    </source>
</evidence>
<dbReference type="Pfam" id="PF00354">
    <property type="entry name" value="Pentaxin"/>
    <property type="match status" value="1"/>
</dbReference>
<dbReference type="InterPro" id="IPR051005">
    <property type="entry name" value="Pentraxin_domain"/>
</dbReference>
<comment type="caution">
    <text evidence="8">Lacks conserved residue(s) required for the propagation of feature annotation.</text>
</comment>
<dbReference type="InterPro" id="IPR001759">
    <property type="entry name" value="PTX_dom"/>
</dbReference>
<dbReference type="Gene3D" id="2.60.120.200">
    <property type="match status" value="1"/>
</dbReference>
<keyword evidence="12" id="KW-1185">Reference proteome</keyword>
<keyword evidence="3 9" id="KW-0479">Metal-binding</keyword>
<dbReference type="InterPro" id="IPR013320">
    <property type="entry name" value="ConA-like_dom_sf"/>
</dbReference>
<sequence length="219" mass="24934">MEKLALALVLLIMGSLALSEASTDLTGKALIFPEESEPQVKLIPAVNKDFTAVTVCLRYFSDLSRDMEMFSLSSHDHINSFRMHVAQPKYHGIWVGVDDVQFYDMPHKQNEWNSFCGTWDSGTGLTQVWVNGRHSTRKYVTDAKSLAGPHRTILGRDERGIRGFDADESFVGELTDVHMWDSVLSPWEIQSYMKGMNFRKGNVINWQDLKYITKENVVV</sequence>
<comment type="cofactor">
    <cofactor evidence="9">
        <name>Ca(2+)</name>
        <dbReference type="ChEBI" id="CHEBI:29108"/>
    </cofactor>
    <text evidence="9">Binds 2 calcium ions per subunit.</text>
</comment>
<evidence type="ECO:0000256" key="6">
    <source>
        <dbReference type="ARBA" id="ARBA00023157"/>
    </source>
</evidence>
<evidence type="ECO:0000256" key="7">
    <source>
        <dbReference type="ARBA" id="ARBA00038102"/>
    </source>
</evidence>
<keyword evidence="5 9" id="KW-0106">Calcium</keyword>
<feature type="signal peptide" evidence="9">
    <location>
        <begin position="1"/>
        <end position="21"/>
    </location>
</feature>